<dbReference type="AlphaFoldDB" id="A0A5C5V494"/>
<sequence length="160" mass="16901">MPLLLLIFLFVAIPVTEFAILYRLAAHGIGLPATIALVLLTGVLGATLAKQQGLQTLTRIRQEMAGGKMPGDALFDGALILVAGAVLITPGILTDAFGFSLLIPPLRAIVKRLIKAWAARNVRVATSFSGPPGGATMGEPHRGRDEIIDAEVIETRVERG</sequence>
<accession>A0A5C5V494</accession>
<keyword evidence="3" id="KW-1185">Reference proteome</keyword>
<reference evidence="2 3" key="1">
    <citation type="submission" date="2019-02" db="EMBL/GenBank/DDBJ databases">
        <title>Deep-cultivation of Planctomycetes and their phenomic and genomic characterization uncovers novel biology.</title>
        <authorList>
            <person name="Wiegand S."/>
            <person name="Jogler M."/>
            <person name="Boedeker C."/>
            <person name="Pinto D."/>
            <person name="Vollmers J."/>
            <person name="Rivas-Marin E."/>
            <person name="Kohn T."/>
            <person name="Peeters S.H."/>
            <person name="Heuer A."/>
            <person name="Rast P."/>
            <person name="Oberbeckmann S."/>
            <person name="Bunk B."/>
            <person name="Jeske O."/>
            <person name="Meyerdierks A."/>
            <person name="Storesund J.E."/>
            <person name="Kallscheuer N."/>
            <person name="Luecker S."/>
            <person name="Lage O.M."/>
            <person name="Pohl T."/>
            <person name="Merkel B.J."/>
            <person name="Hornburger P."/>
            <person name="Mueller R.-W."/>
            <person name="Bruemmer F."/>
            <person name="Labrenz M."/>
            <person name="Spormann A.M."/>
            <person name="Op Den Camp H."/>
            <person name="Overmann J."/>
            <person name="Amann R."/>
            <person name="Jetten M.S.M."/>
            <person name="Mascher T."/>
            <person name="Medema M.H."/>
            <person name="Devos D.P."/>
            <person name="Kaster A.-K."/>
            <person name="Ovreas L."/>
            <person name="Rohde M."/>
            <person name="Galperin M.Y."/>
            <person name="Jogler C."/>
        </authorList>
    </citation>
    <scope>NUCLEOTIDE SEQUENCE [LARGE SCALE GENOMIC DNA]</scope>
    <source>
        <strain evidence="2 3">KOR34</strain>
    </source>
</reference>
<dbReference type="PANTHER" id="PTHR35335:SF1">
    <property type="entry name" value="UPF0716 PROTEIN FXSA"/>
    <property type="match status" value="1"/>
</dbReference>
<keyword evidence="1" id="KW-1133">Transmembrane helix</keyword>
<gene>
    <name evidence="2" type="ORF">KOR34_43250</name>
</gene>
<proteinExistence type="predicted"/>
<feature type="transmembrane region" description="Helical" evidence="1">
    <location>
        <begin position="78"/>
        <end position="103"/>
    </location>
</feature>
<dbReference type="RefSeq" id="WP_146568033.1">
    <property type="nucleotide sequence ID" value="NZ_SIHJ01000003.1"/>
</dbReference>
<evidence type="ECO:0000313" key="3">
    <source>
        <dbReference type="Proteomes" id="UP000316714"/>
    </source>
</evidence>
<comment type="caution">
    <text evidence="2">The sequence shown here is derived from an EMBL/GenBank/DDBJ whole genome shotgun (WGS) entry which is preliminary data.</text>
</comment>
<dbReference type="OrthoDB" id="9792788at2"/>
<keyword evidence="1" id="KW-0812">Transmembrane</keyword>
<feature type="transmembrane region" description="Helical" evidence="1">
    <location>
        <begin position="29"/>
        <end position="49"/>
    </location>
</feature>
<dbReference type="GO" id="GO:0016020">
    <property type="term" value="C:membrane"/>
    <property type="evidence" value="ECO:0007669"/>
    <property type="project" value="InterPro"/>
</dbReference>
<evidence type="ECO:0000256" key="1">
    <source>
        <dbReference type="SAM" id="Phobius"/>
    </source>
</evidence>
<dbReference type="NCBIfam" id="NF008528">
    <property type="entry name" value="PRK11463.1-2"/>
    <property type="match status" value="1"/>
</dbReference>
<name>A0A5C5V494_9BACT</name>
<dbReference type="Pfam" id="PF04186">
    <property type="entry name" value="FxsA"/>
    <property type="match status" value="1"/>
</dbReference>
<dbReference type="PANTHER" id="PTHR35335">
    <property type="entry name" value="UPF0716 PROTEIN FXSA"/>
    <property type="match status" value="1"/>
</dbReference>
<dbReference type="InterPro" id="IPR007313">
    <property type="entry name" value="FxsA"/>
</dbReference>
<keyword evidence="1" id="KW-0472">Membrane</keyword>
<protein>
    <submittedName>
        <fullName evidence="2">Phage T7 F exclusion suppressor FxsA</fullName>
    </submittedName>
</protein>
<dbReference type="Proteomes" id="UP000316714">
    <property type="component" value="Unassembled WGS sequence"/>
</dbReference>
<organism evidence="2 3">
    <name type="scientific">Posidoniimonas corsicana</name>
    <dbReference type="NCBI Taxonomy" id="1938618"/>
    <lineage>
        <taxon>Bacteria</taxon>
        <taxon>Pseudomonadati</taxon>
        <taxon>Planctomycetota</taxon>
        <taxon>Planctomycetia</taxon>
        <taxon>Pirellulales</taxon>
        <taxon>Lacipirellulaceae</taxon>
        <taxon>Posidoniimonas</taxon>
    </lineage>
</organism>
<dbReference type="EMBL" id="SIHJ01000003">
    <property type="protein sequence ID" value="TWT32562.1"/>
    <property type="molecule type" value="Genomic_DNA"/>
</dbReference>
<evidence type="ECO:0000313" key="2">
    <source>
        <dbReference type="EMBL" id="TWT32562.1"/>
    </source>
</evidence>